<evidence type="ECO:0000313" key="1">
    <source>
        <dbReference type="Proteomes" id="UP000887579"/>
    </source>
</evidence>
<evidence type="ECO:0000313" key="2">
    <source>
        <dbReference type="WBParaSite" id="ES5_v2.g20400.t1"/>
    </source>
</evidence>
<accession>A0AC34FT37</accession>
<organism evidence="1 2">
    <name type="scientific">Panagrolaimus sp. ES5</name>
    <dbReference type="NCBI Taxonomy" id="591445"/>
    <lineage>
        <taxon>Eukaryota</taxon>
        <taxon>Metazoa</taxon>
        <taxon>Ecdysozoa</taxon>
        <taxon>Nematoda</taxon>
        <taxon>Chromadorea</taxon>
        <taxon>Rhabditida</taxon>
        <taxon>Tylenchina</taxon>
        <taxon>Panagrolaimomorpha</taxon>
        <taxon>Panagrolaimoidea</taxon>
        <taxon>Panagrolaimidae</taxon>
        <taxon>Panagrolaimus</taxon>
    </lineage>
</organism>
<reference evidence="2" key="1">
    <citation type="submission" date="2022-11" db="UniProtKB">
        <authorList>
            <consortium name="WormBaseParasite"/>
        </authorList>
    </citation>
    <scope>IDENTIFICATION</scope>
</reference>
<sequence>MIMEYPFALEWLISEYWLAALKESIDNQRIDSKEFIAINSSDVKYFLRIYPNGKSDASRGKTMIYLHLILGNEKSVKAEWTLSIETSNCSRKCDRTFNKEKGYAMKEATERKVEITDFSFEIVEKAVHLCYIQNIADDISLEDAALLIKFADKYDLDVLWDMIESYLGDQLTVANVCEIASYAIAGNALILQNQCMNFLINCLTKKKFVRNMSLLEKKLFLCCFFEFFLS</sequence>
<dbReference type="Proteomes" id="UP000887579">
    <property type="component" value="Unplaced"/>
</dbReference>
<protein>
    <submittedName>
        <fullName evidence="2">BTB domain-containing protein</fullName>
    </submittedName>
</protein>
<name>A0AC34FT37_9BILA</name>
<proteinExistence type="predicted"/>
<dbReference type="WBParaSite" id="ES5_v2.g20400.t1">
    <property type="protein sequence ID" value="ES5_v2.g20400.t1"/>
    <property type="gene ID" value="ES5_v2.g20400"/>
</dbReference>